<organism evidence="6 7">
    <name type="scientific">Kitasatospora phosalacinea</name>
    <dbReference type="NCBI Taxonomy" id="2065"/>
    <lineage>
        <taxon>Bacteria</taxon>
        <taxon>Bacillati</taxon>
        <taxon>Actinomycetota</taxon>
        <taxon>Actinomycetes</taxon>
        <taxon>Kitasatosporales</taxon>
        <taxon>Streptomycetaceae</taxon>
        <taxon>Kitasatospora</taxon>
    </lineage>
</organism>
<comment type="caution">
    <text evidence="6">The sequence shown here is derived from an EMBL/GenBank/DDBJ whole genome shotgun (WGS) entry which is preliminary data.</text>
</comment>
<evidence type="ECO:0000313" key="6">
    <source>
        <dbReference type="EMBL" id="MFE1350902.1"/>
    </source>
</evidence>
<evidence type="ECO:0000259" key="5">
    <source>
        <dbReference type="Pfam" id="PF18085"/>
    </source>
</evidence>
<keyword evidence="2" id="KW-0547">Nucleotide-binding</keyword>
<reference evidence="6 7" key="1">
    <citation type="submission" date="2024-09" db="EMBL/GenBank/DDBJ databases">
        <title>The Natural Products Discovery Center: Release of the First 8490 Sequenced Strains for Exploring Actinobacteria Biosynthetic Diversity.</title>
        <authorList>
            <person name="Kalkreuter E."/>
            <person name="Kautsar S.A."/>
            <person name="Yang D."/>
            <person name="Bader C.D."/>
            <person name="Teijaro C.N."/>
            <person name="Fluegel L."/>
            <person name="Davis C.M."/>
            <person name="Simpson J.R."/>
            <person name="Lauterbach L."/>
            <person name="Steele A.D."/>
            <person name="Gui C."/>
            <person name="Meng S."/>
            <person name="Li G."/>
            <person name="Viehrig K."/>
            <person name="Ye F."/>
            <person name="Su P."/>
            <person name="Kiefer A.F."/>
            <person name="Nichols A."/>
            <person name="Cepeda A.J."/>
            <person name="Yan W."/>
            <person name="Fan B."/>
            <person name="Jiang Y."/>
            <person name="Adhikari A."/>
            <person name="Zheng C.-J."/>
            <person name="Schuster L."/>
            <person name="Cowan T.M."/>
            <person name="Smanski M.J."/>
            <person name="Chevrette M.G."/>
            <person name="De Carvalho L.P.S."/>
            <person name="Shen B."/>
        </authorList>
    </citation>
    <scope>NUCLEOTIDE SEQUENCE [LARGE SCALE GENOMIC DNA]</scope>
    <source>
        <strain evidence="6 7">NPDC058753</strain>
    </source>
</reference>
<evidence type="ECO:0000313" key="7">
    <source>
        <dbReference type="Proteomes" id="UP001599542"/>
    </source>
</evidence>
<evidence type="ECO:0000256" key="1">
    <source>
        <dbReference type="ARBA" id="ARBA00022679"/>
    </source>
</evidence>
<dbReference type="EMBL" id="JBHYPX010000003">
    <property type="protein sequence ID" value="MFE1350902.1"/>
    <property type="molecule type" value="Genomic_DNA"/>
</dbReference>
<dbReference type="Proteomes" id="UP001599542">
    <property type="component" value="Unassembled WGS sequence"/>
</dbReference>
<accession>A0ABW6GDU5</accession>
<gene>
    <name evidence="6" type="ORF">ACFW6T_02795</name>
</gene>
<feature type="domain" description="Maltokinase N-terminal cap" evidence="5">
    <location>
        <begin position="20"/>
        <end position="102"/>
    </location>
</feature>
<evidence type="ECO:0000256" key="4">
    <source>
        <dbReference type="ARBA" id="ARBA00022840"/>
    </source>
</evidence>
<keyword evidence="1" id="KW-0808">Transferase</keyword>
<keyword evidence="4" id="KW-0067">ATP-binding</keyword>
<keyword evidence="3" id="KW-0418">Kinase</keyword>
<evidence type="ECO:0000256" key="3">
    <source>
        <dbReference type="ARBA" id="ARBA00022777"/>
    </source>
</evidence>
<dbReference type="Pfam" id="PF18085">
    <property type="entry name" value="Mak_N_cap"/>
    <property type="match status" value="1"/>
</dbReference>
<dbReference type="RefSeq" id="WP_380316123.1">
    <property type="nucleotide sequence ID" value="NZ_JBHYPW010000002.1"/>
</dbReference>
<name>A0ABW6GDU5_9ACTN</name>
<sequence length="198" mass="20340">MATIHHVTLEPGKLELLAGWLPRQEWFRPGGGELVRAGGFRLDDPAGEVGIELMVVADGRDAYLVPLAYRGAPLAGAPEGALIGTSEHAVLGTRWFYDGVQDPVVREQLARLLRGEAVPQMQSESDTADDSVAVAPVADAAVSAAADVAADAVEPVVRRVLVPGGEPAAGQVVAGYTAPDGSAQRAVFVADGRAGAAG</sequence>
<proteinExistence type="predicted"/>
<evidence type="ECO:0000256" key="2">
    <source>
        <dbReference type="ARBA" id="ARBA00022741"/>
    </source>
</evidence>
<keyword evidence="7" id="KW-1185">Reference proteome</keyword>
<dbReference type="InterPro" id="IPR040999">
    <property type="entry name" value="Mak_N_cap"/>
</dbReference>
<protein>
    <submittedName>
        <fullName evidence="6">1,4-alpha-glucan branching protein</fullName>
    </submittedName>
</protein>